<keyword evidence="3" id="KW-1185">Reference proteome</keyword>
<dbReference type="Proteomes" id="UP001156102">
    <property type="component" value="Unassembled WGS sequence"/>
</dbReference>
<proteinExistence type="predicted"/>
<feature type="transmembrane region" description="Helical" evidence="1">
    <location>
        <begin position="76"/>
        <end position="95"/>
    </location>
</feature>
<gene>
    <name evidence="2" type="ORF">NK662_09345</name>
</gene>
<comment type="caution">
    <text evidence="2">The sequence shown here is derived from an EMBL/GenBank/DDBJ whole genome shotgun (WGS) entry which is preliminary data.</text>
</comment>
<evidence type="ECO:0000313" key="3">
    <source>
        <dbReference type="Proteomes" id="UP001156102"/>
    </source>
</evidence>
<dbReference type="AlphaFoldDB" id="A0AA42BPH0"/>
<feature type="transmembrane region" description="Helical" evidence="1">
    <location>
        <begin position="6"/>
        <end position="21"/>
    </location>
</feature>
<keyword evidence="1" id="KW-0812">Transmembrane</keyword>
<reference evidence="2" key="1">
    <citation type="submission" date="2022-07" db="EMBL/GenBank/DDBJ databases">
        <authorList>
            <person name="Li W.-J."/>
            <person name="Deng Q.-Q."/>
        </authorList>
    </citation>
    <scope>NUCLEOTIDE SEQUENCE</scope>
    <source>
        <strain evidence="2">SYSU M60031</strain>
    </source>
</reference>
<dbReference type="InterPro" id="IPR014617">
    <property type="entry name" value="YphA_Bacsu"/>
</dbReference>
<feature type="transmembrane region" description="Helical" evidence="1">
    <location>
        <begin position="130"/>
        <end position="151"/>
    </location>
</feature>
<keyword evidence="1" id="KW-0472">Membrane</keyword>
<evidence type="ECO:0000256" key="1">
    <source>
        <dbReference type="SAM" id="Phobius"/>
    </source>
</evidence>
<organism evidence="2 3">
    <name type="scientific">Ectobacillus ponti</name>
    <dbReference type="NCBI Taxonomy" id="2961894"/>
    <lineage>
        <taxon>Bacteria</taxon>
        <taxon>Bacillati</taxon>
        <taxon>Bacillota</taxon>
        <taxon>Bacilli</taxon>
        <taxon>Bacillales</taxon>
        <taxon>Bacillaceae</taxon>
        <taxon>Ectobacillus</taxon>
    </lineage>
</organism>
<evidence type="ECO:0000313" key="2">
    <source>
        <dbReference type="EMBL" id="MCP8968742.1"/>
    </source>
</evidence>
<feature type="transmembrane region" description="Helical" evidence="1">
    <location>
        <begin position="28"/>
        <end position="45"/>
    </location>
</feature>
<dbReference type="PIRSF" id="PIRSF036710">
    <property type="entry name" value="YphA_Bacsu"/>
    <property type="match status" value="1"/>
</dbReference>
<name>A0AA42BPH0_9BACI</name>
<sequence>MEGSWFYLFAWSGWIVATFWMPKGALRLYTAIFILLLLSTAQLEIPFGRIAVAVPLLLLCAAGCLGMARLSFWRKLYMIIGSTVLAMLYAIFHLVELYDPVWIVLNQTWLLAACLAYASVLLFREHWPRVLVVLTGTVQGELLLTFILRPYGFRNTVGAVSSLDIAACAIALLCALHVLLQLFVHLEQAKQKQVRERQG</sequence>
<keyword evidence="1" id="KW-1133">Transmembrane helix</keyword>
<dbReference type="EMBL" id="JANCLT010000004">
    <property type="protein sequence ID" value="MCP8968742.1"/>
    <property type="molecule type" value="Genomic_DNA"/>
</dbReference>
<feature type="transmembrane region" description="Helical" evidence="1">
    <location>
        <begin position="101"/>
        <end position="123"/>
    </location>
</feature>
<dbReference type="Pfam" id="PF24124">
    <property type="entry name" value="YphA"/>
    <property type="match status" value="1"/>
</dbReference>
<dbReference type="RefSeq" id="WP_254758658.1">
    <property type="nucleotide sequence ID" value="NZ_JANCLT010000004.1"/>
</dbReference>
<protein>
    <submittedName>
        <fullName evidence="2">Uncharacterized protein</fullName>
    </submittedName>
</protein>
<feature type="transmembrane region" description="Helical" evidence="1">
    <location>
        <begin position="51"/>
        <end position="69"/>
    </location>
</feature>
<feature type="transmembrane region" description="Helical" evidence="1">
    <location>
        <begin position="163"/>
        <end position="186"/>
    </location>
</feature>
<accession>A0AA42BPH0</accession>